<keyword evidence="1" id="KW-0732">Signal</keyword>
<protein>
    <submittedName>
        <fullName evidence="3">Triacylglycerol lipase</fullName>
    </submittedName>
</protein>
<dbReference type="SUPFAM" id="SSF53474">
    <property type="entry name" value="alpha/beta-Hydrolases"/>
    <property type="match status" value="1"/>
</dbReference>
<dbReference type="Pfam" id="PF00561">
    <property type="entry name" value="Abhydrolase_1"/>
    <property type="match status" value="1"/>
</dbReference>
<dbReference type="InterPro" id="IPR000073">
    <property type="entry name" value="AB_hydrolase_1"/>
</dbReference>
<evidence type="ECO:0000256" key="1">
    <source>
        <dbReference type="SAM" id="SignalP"/>
    </source>
</evidence>
<feature type="chain" id="PRO_5047173104" evidence="1">
    <location>
        <begin position="23"/>
        <end position="341"/>
    </location>
</feature>
<dbReference type="RefSeq" id="WP_215821533.1">
    <property type="nucleotide sequence ID" value="NZ_JAGSOY010000068.1"/>
</dbReference>
<dbReference type="Gene3D" id="3.40.50.1820">
    <property type="entry name" value="alpha/beta hydrolase"/>
    <property type="match status" value="1"/>
</dbReference>
<name>A0ABS5ZGZ1_9GAMM</name>
<evidence type="ECO:0000259" key="2">
    <source>
        <dbReference type="Pfam" id="PF00561"/>
    </source>
</evidence>
<dbReference type="Proteomes" id="UP000690515">
    <property type="component" value="Unassembled WGS sequence"/>
</dbReference>
<accession>A0ABS5ZGZ1</accession>
<organism evidence="3 4">
    <name type="scientific">Zooshikella harenae</name>
    <dbReference type="NCBI Taxonomy" id="2827238"/>
    <lineage>
        <taxon>Bacteria</taxon>
        <taxon>Pseudomonadati</taxon>
        <taxon>Pseudomonadota</taxon>
        <taxon>Gammaproteobacteria</taxon>
        <taxon>Oceanospirillales</taxon>
        <taxon>Zooshikellaceae</taxon>
        <taxon>Zooshikella</taxon>
    </lineage>
</organism>
<gene>
    <name evidence="3" type="ORF">KCG35_19435</name>
</gene>
<feature type="signal peptide" evidence="1">
    <location>
        <begin position="1"/>
        <end position="22"/>
    </location>
</feature>
<evidence type="ECO:0000313" key="3">
    <source>
        <dbReference type="EMBL" id="MBU2713245.1"/>
    </source>
</evidence>
<feature type="domain" description="AB hydrolase-1" evidence="2">
    <location>
        <begin position="49"/>
        <end position="228"/>
    </location>
</feature>
<comment type="caution">
    <text evidence="3">The sequence shown here is derived from an EMBL/GenBank/DDBJ whole genome shotgun (WGS) entry which is preliminary data.</text>
</comment>
<reference evidence="3 4" key="1">
    <citation type="submission" date="2021-04" db="EMBL/GenBank/DDBJ databases">
        <authorList>
            <person name="Pira H."/>
            <person name="Risdian C."/>
            <person name="Wink J."/>
        </authorList>
    </citation>
    <scope>NUCLEOTIDE SEQUENCE [LARGE SCALE GENOMIC DNA]</scope>
    <source>
        <strain evidence="3 4">WH53</strain>
    </source>
</reference>
<proteinExistence type="predicted"/>
<dbReference type="InterPro" id="IPR029058">
    <property type="entry name" value="AB_hydrolase_fold"/>
</dbReference>
<evidence type="ECO:0000313" key="4">
    <source>
        <dbReference type="Proteomes" id="UP000690515"/>
    </source>
</evidence>
<dbReference type="EMBL" id="JAGSOY010000068">
    <property type="protein sequence ID" value="MBU2713245.1"/>
    <property type="molecule type" value="Genomic_DNA"/>
</dbReference>
<keyword evidence="4" id="KW-1185">Reference proteome</keyword>
<sequence length="341" mass="36817">MKKTLSAVAVGVALATTSTAHAGWLSWVKFINQLTEPTVQENYTKTAHPIVLVHGTMGFKSIQGVDYFYGIAQSLRRSGATVFTANLSALESDDARGEQLIEQLENWQAINGATGFNLIGHAQGGNTIRYVAAVRPDLVKSVTAVGTPVNGSIFADKVLGVFNKLDEKQPLIGKVTKFVGQLITNGAITLVDHTVADNPSGKSQNIASVLTALSTENMQSFNEKYSAALPLTPCGEGEAVVNGVHYYSWGGNKSYTNPVDPSDYIMLGTALMFGKHGDPNTPKHDGLVSSCNMHLGKVIRDDYKLNHLDEINQVMGMYGFFNTNPISIYRQHANRLQQAGL</sequence>